<sequence length="237" mass="26722">MYLTRFRLNTARMGARKLLSSPQRMHAAVLAGFPELTSASSGEGRVLWRVDRGAKAKAFLYVVSQERPDYTHLVEQAGWPTLEGGWETSDYTPFLEKLTAGDVWAFRLTANPVHKVRTCDGQEDTKTTPHITQHHQAEWLLQRQEKAGFRVVRKAAGDPHPDGEGERELLVHDQRRLEFRKKRGDKSSVSLSAVTFDGRLEVTDPETLRRTLIHGLGRAKAYGCGLMTLAPSESWSR</sequence>
<dbReference type="NCBIfam" id="TIGR01907">
    <property type="entry name" value="casE_Cse3"/>
    <property type="match status" value="1"/>
</dbReference>
<keyword evidence="2" id="KW-1185">Reference proteome</keyword>
<dbReference type="Gene3D" id="3.30.70.1210">
    <property type="entry name" value="Crispr-associated protein, domain 2"/>
    <property type="match status" value="1"/>
</dbReference>
<gene>
    <name evidence="1" type="ORF">FHX37_1074</name>
</gene>
<accession>A0A543NHE8</accession>
<reference evidence="1 2" key="1">
    <citation type="submission" date="2019-06" db="EMBL/GenBank/DDBJ databases">
        <title>Sequencing the genomes of 1000 actinobacteria strains.</title>
        <authorList>
            <person name="Klenk H.-P."/>
        </authorList>
    </citation>
    <scope>NUCLEOTIDE SEQUENCE [LARGE SCALE GENOMIC DNA]</scope>
    <source>
        <strain evidence="1 2">DSM 45015</strain>
    </source>
</reference>
<protein>
    <submittedName>
        <fullName evidence="1">CRISPR system Cascade subunit CasE</fullName>
    </submittedName>
</protein>
<dbReference type="Pfam" id="PF08798">
    <property type="entry name" value="CRISPR_assoc"/>
    <property type="match status" value="1"/>
</dbReference>
<organism evidence="1 2">
    <name type="scientific">Haloactinospora alba</name>
    <dbReference type="NCBI Taxonomy" id="405555"/>
    <lineage>
        <taxon>Bacteria</taxon>
        <taxon>Bacillati</taxon>
        <taxon>Actinomycetota</taxon>
        <taxon>Actinomycetes</taxon>
        <taxon>Streptosporangiales</taxon>
        <taxon>Nocardiopsidaceae</taxon>
        <taxon>Haloactinospora</taxon>
    </lineage>
</organism>
<proteinExistence type="predicted"/>
<dbReference type="RefSeq" id="WP_141922426.1">
    <property type="nucleotide sequence ID" value="NZ_VFQC01000001.1"/>
</dbReference>
<name>A0A543NHE8_9ACTN</name>
<dbReference type="Gene3D" id="3.30.70.1200">
    <property type="entry name" value="Crispr-associated protein, domain 1"/>
    <property type="match status" value="1"/>
</dbReference>
<dbReference type="CDD" id="cd09727">
    <property type="entry name" value="Cas6_I-E"/>
    <property type="match status" value="1"/>
</dbReference>
<dbReference type="Proteomes" id="UP000317422">
    <property type="component" value="Unassembled WGS sequence"/>
</dbReference>
<dbReference type="SUPFAM" id="SSF117987">
    <property type="entry name" value="CRISPR-associated protein"/>
    <property type="match status" value="2"/>
</dbReference>
<comment type="caution">
    <text evidence="1">The sequence shown here is derived from an EMBL/GenBank/DDBJ whole genome shotgun (WGS) entry which is preliminary data.</text>
</comment>
<dbReference type="InterPro" id="IPR010179">
    <property type="entry name" value="CRISPR-assoc_prot_Cse3"/>
</dbReference>
<dbReference type="SMART" id="SM01101">
    <property type="entry name" value="CRISPR_assoc"/>
    <property type="match status" value="1"/>
</dbReference>
<evidence type="ECO:0000313" key="1">
    <source>
        <dbReference type="EMBL" id="TQN31180.1"/>
    </source>
</evidence>
<evidence type="ECO:0000313" key="2">
    <source>
        <dbReference type="Proteomes" id="UP000317422"/>
    </source>
</evidence>
<dbReference type="EMBL" id="VFQC01000001">
    <property type="protein sequence ID" value="TQN31180.1"/>
    <property type="molecule type" value="Genomic_DNA"/>
</dbReference>
<dbReference type="AlphaFoldDB" id="A0A543NHE8"/>
<dbReference type="OrthoDB" id="9795689at2"/>